<sequence>MTIRNMAAFGVAVAFAGMAAAQGALGIFGEEEEVELEGLNIRPGLYDVTITQTQSGYANGERIEQPPQSQSGQMCVQPEGDILRAEAFNRPGCEITVRDVDSVGVYFNMACKHGGQEMAGVWKIGAGHMKKGYLSEHFFSLPGGRAASQTFYVSGGLHSQVDEVSASLSVEQQFEYAGECPA</sequence>
<dbReference type="InterPro" id="IPR022061">
    <property type="entry name" value="DUF3617"/>
</dbReference>
<accession>A0A059FQT5</accession>
<evidence type="ECO:0000313" key="3">
    <source>
        <dbReference type="Proteomes" id="UP000025171"/>
    </source>
</evidence>
<comment type="caution">
    <text evidence="2">The sequence shown here is derived from an EMBL/GenBank/DDBJ whole genome shotgun (WGS) entry which is preliminary data.</text>
</comment>
<keyword evidence="1" id="KW-0732">Signal</keyword>
<feature type="chain" id="PRO_5001577631" description="Lipoprotein" evidence="1">
    <location>
        <begin position="17"/>
        <end position="182"/>
    </location>
</feature>
<keyword evidence="3" id="KW-1185">Reference proteome</keyword>
<dbReference type="Pfam" id="PF12276">
    <property type="entry name" value="DUF3617"/>
    <property type="match status" value="1"/>
</dbReference>
<dbReference type="STRING" id="1280950.HJO_08452"/>
<dbReference type="OrthoDB" id="9837973at2"/>
<evidence type="ECO:0000256" key="1">
    <source>
        <dbReference type="SAM" id="SignalP"/>
    </source>
</evidence>
<organism evidence="2 3">
    <name type="scientific">Hyphomonas johnsonii MHS-2</name>
    <dbReference type="NCBI Taxonomy" id="1280950"/>
    <lineage>
        <taxon>Bacteria</taxon>
        <taxon>Pseudomonadati</taxon>
        <taxon>Pseudomonadota</taxon>
        <taxon>Alphaproteobacteria</taxon>
        <taxon>Hyphomonadales</taxon>
        <taxon>Hyphomonadaceae</taxon>
        <taxon>Hyphomonas</taxon>
    </lineage>
</organism>
<gene>
    <name evidence="2" type="ORF">HJO_08452</name>
</gene>
<protein>
    <recommendedName>
        <fullName evidence="4">Lipoprotein</fullName>
    </recommendedName>
</protein>
<evidence type="ECO:0000313" key="2">
    <source>
        <dbReference type="EMBL" id="KCZ92972.1"/>
    </source>
</evidence>
<dbReference type="AlphaFoldDB" id="A0A059FQT5"/>
<dbReference type="Proteomes" id="UP000025171">
    <property type="component" value="Unassembled WGS sequence"/>
</dbReference>
<evidence type="ECO:0008006" key="4">
    <source>
        <dbReference type="Google" id="ProtNLM"/>
    </source>
</evidence>
<name>A0A059FQT5_9PROT</name>
<proteinExistence type="predicted"/>
<feature type="signal peptide" evidence="1">
    <location>
        <begin position="1"/>
        <end position="16"/>
    </location>
</feature>
<dbReference type="RefSeq" id="WP_035615985.1">
    <property type="nucleotide sequence ID" value="NZ_ARYK01000003.1"/>
</dbReference>
<reference evidence="2 3" key="1">
    <citation type="journal article" date="2014" name="Antonie Van Leeuwenhoek">
        <title>Hyphomonas beringensis sp. nov. and Hyphomonas chukchiensis sp. nov., isolated from surface seawater of the Bering Sea and Chukchi Sea.</title>
        <authorList>
            <person name="Li C."/>
            <person name="Lai Q."/>
            <person name="Li G."/>
            <person name="Dong C."/>
            <person name="Wang J."/>
            <person name="Liao Y."/>
            <person name="Shao Z."/>
        </authorList>
    </citation>
    <scope>NUCLEOTIDE SEQUENCE [LARGE SCALE GENOMIC DNA]</scope>
    <source>
        <strain evidence="2 3">MHS-2</strain>
    </source>
</reference>
<dbReference type="EMBL" id="ARYK01000003">
    <property type="protein sequence ID" value="KCZ92972.1"/>
    <property type="molecule type" value="Genomic_DNA"/>
</dbReference>